<dbReference type="PANTHER" id="PTHR24023">
    <property type="entry name" value="COLLAGEN ALPHA"/>
    <property type="match status" value="1"/>
</dbReference>
<dbReference type="InterPro" id="IPR016186">
    <property type="entry name" value="C-type_lectin-like/link_sf"/>
</dbReference>
<feature type="region of interest" description="Disordered" evidence="3">
    <location>
        <begin position="374"/>
        <end position="577"/>
    </location>
</feature>
<dbReference type="InterPro" id="IPR013320">
    <property type="entry name" value="ConA-like_dom_sf"/>
</dbReference>
<reference evidence="6" key="1">
    <citation type="submission" date="2025-08" db="UniProtKB">
        <authorList>
            <consortium name="RefSeq"/>
        </authorList>
    </citation>
    <scope>IDENTIFICATION</scope>
</reference>
<dbReference type="Gene3D" id="3.40.1620.70">
    <property type="match status" value="1"/>
</dbReference>
<feature type="compositionally biased region" description="Basic and acidic residues" evidence="3">
    <location>
        <begin position="519"/>
        <end position="534"/>
    </location>
</feature>
<dbReference type="InterPro" id="IPR010515">
    <property type="entry name" value="Collagenase_NC10/endostatin"/>
</dbReference>
<accession>A0ABM3LRU0</accession>
<sequence>MECSRLHSFSIRRLTIEYIWLTIVLCFSTCAANDGLFGSKYPNDIPEYDLLHAIGVPFSNPKTQYFDEGLDGFPAYGLKPGSDIKSPYRLFMPEKLYAEFSITATVRPANKDGGFLFSVVNPLETVVQLGVQLIPSGPGLTNISLLYTDANVYALSQTIASFVVPSFAKKWSRFALKVTTDNVTLFLNCHEFDTLVVKRNPQELVFDSASTLYVGQAGPLIRGAFHGAFQELKLYGSPSQAEVQCVNTYEEVIQGGDSEEIDIDNFLVDQEEGDAEGSGRYGTIPPFPPPPPGFDGYPLRLRGEKGERGPRGIPGESIRGPPGPPGPPGAPGPPGTSALSEMSGSGDDQIFGENYSSVGHCGCNSSVILSLLQTNPELQGPPGPPGQVGADGRTGAPGIAGQPGMPGERGPIGLRGEKGDRGADGPRGPEGQPGPKGEPGVDGRPGSTGPAGPPGPPGTSDYSNFEESLLGSYGGAIGRPGAPGPKGDAGQPGPIGLQGERGFPGHKGERGYPGQTGPKGDRGHTGPKGDRGVKGEYGTPGLDGRPGLPGANGRLGEKGEKGEQGLPGPPGSPIGALNADESEFLTAARMQATKGEKGEKGEKGNHGNDGTPGFPGKDGKSGERGDIGPSGMPGIAGPSGPPGLKGERGERGPPGPVSITSAGTDIMTIKGEKGETGLRGRRGRPGPQGPRGLQGLQGIPGTPGKPGEKGDVGLPGWVGRPGTLGPPGVPGLNGPKGEKGDPGVSMLDASMLRGEKGDRGYDGVPGIKGDQGPPGPMGPPGPKSDAVQYIPGPPGPPGPPGVPGTPGVSIVGPKGEPGVSFVEEYPVHGSTKFYGKPVSSNTEPKPYQDESNANKNMLGSAVFPTTADLMKVASTSPLGALAYVVEEQSLFVKVNSGWQYVLLGSLVTQNIPVTVAPTPATPPMPAASLVHMPQLSNMIEKTLPLGPSLRLIALNEPLSGNMHGVRRADYACYRQARRAGLKGTFRAFLTSRIQNLDATVKYSDRHMPVTNILGDVLFKSFSDIFDGNGGAMLGPVRIYSFNGKNIMMDSNWPQKLIWHGSHASGERALDTFCEEWQNGDPTNKGMAASLYSHKLLSQERYACNNHFAVLCIEATSHMNVRRKRNTLRFNITSVSDDEDYLYNADEYQQLLDDIFAQPFREN</sequence>
<evidence type="ECO:0000313" key="5">
    <source>
        <dbReference type="Proteomes" id="UP001652582"/>
    </source>
</evidence>
<feature type="compositionally biased region" description="Basic and acidic residues" evidence="3">
    <location>
        <begin position="594"/>
        <end position="606"/>
    </location>
</feature>
<dbReference type="GeneID" id="112044711"/>
<dbReference type="SUPFAM" id="SSF56436">
    <property type="entry name" value="C-type lectin-like"/>
    <property type="match status" value="1"/>
</dbReference>
<dbReference type="InterPro" id="IPR050149">
    <property type="entry name" value="Collagen_superfamily"/>
</dbReference>
<dbReference type="Pfam" id="PF20010">
    <property type="entry name" value="Collagen_trimer"/>
    <property type="match status" value="1"/>
</dbReference>
<evidence type="ECO:0000256" key="3">
    <source>
        <dbReference type="SAM" id="MobiDB-lite"/>
    </source>
</evidence>
<feature type="domain" description="Thrombospondin-like N-terminal" evidence="4">
    <location>
        <begin position="47"/>
        <end position="238"/>
    </location>
</feature>
<dbReference type="InterPro" id="IPR008160">
    <property type="entry name" value="Collagen"/>
</dbReference>
<evidence type="ECO:0000256" key="2">
    <source>
        <dbReference type="ARBA" id="ARBA00023119"/>
    </source>
</evidence>
<feature type="compositionally biased region" description="Basic and acidic residues" evidence="3">
    <location>
        <begin position="415"/>
        <end position="424"/>
    </location>
</feature>
<name>A0ABM3LRU0_BICAN</name>
<dbReference type="GO" id="GO:0005581">
    <property type="term" value="C:collagen trimer"/>
    <property type="evidence" value="ECO:0007669"/>
    <property type="project" value="UniProtKB-KW"/>
</dbReference>
<gene>
    <name evidence="6" type="primary">LOC112044711</name>
</gene>
<organism evidence="5 6">
    <name type="scientific">Bicyclus anynana</name>
    <name type="common">Squinting bush brown butterfly</name>
    <dbReference type="NCBI Taxonomy" id="110368"/>
    <lineage>
        <taxon>Eukaryota</taxon>
        <taxon>Metazoa</taxon>
        <taxon>Ecdysozoa</taxon>
        <taxon>Arthropoda</taxon>
        <taxon>Hexapoda</taxon>
        <taxon>Insecta</taxon>
        <taxon>Pterygota</taxon>
        <taxon>Neoptera</taxon>
        <taxon>Endopterygota</taxon>
        <taxon>Lepidoptera</taxon>
        <taxon>Glossata</taxon>
        <taxon>Ditrysia</taxon>
        <taxon>Papilionoidea</taxon>
        <taxon>Nymphalidae</taxon>
        <taxon>Satyrinae</taxon>
        <taxon>Satyrini</taxon>
        <taxon>Mycalesina</taxon>
        <taxon>Bicyclus</taxon>
    </lineage>
</organism>
<dbReference type="SUPFAM" id="SSF49899">
    <property type="entry name" value="Concanavalin A-like lectins/glucanases"/>
    <property type="match status" value="1"/>
</dbReference>
<dbReference type="Pfam" id="PF01391">
    <property type="entry name" value="Collagen"/>
    <property type="match status" value="4"/>
</dbReference>
<feature type="compositionally biased region" description="Pro residues" evidence="3">
    <location>
        <begin position="773"/>
        <end position="782"/>
    </location>
</feature>
<dbReference type="InterPro" id="IPR048287">
    <property type="entry name" value="TSPN-like_N"/>
</dbReference>
<dbReference type="Gene3D" id="2.60.120.200">
    <property type="match status" value="1"/>
</dbReference>
<dbReference type="Proteomes" id="UP001652582">
    <property type="component" value="Chromosome 15"/>
</dbReference>
<protein>
    <submittedName>
        <fullName evidence="6">Collagen alpha-1(XVIII) chain isoform X1</fullName>
    </submittedName>
</protein>
<dbReference type="Pfam" id="PF06482">
    <property type="entry name" value="Endostatin"/>
    <property type="match status" value="1"/>
</dbReference>
<keyword evidence="5" id="KW-1185">Reference proteome</keyword>
<dbReference type="PANTHER" id="PTHR24023:SF966">
    <property type="entry name" value="COLLAGEN ALPHA-1(XXII) CHAIN-LIKE"/>
    <property type="match status" value="1"/>
</dbReference>
<feature type="compositionally biased region" description="Pro residues" evidence="3">
    <location>
        <begin position="791"/>
        <end position="803"/>
    </location>
</feature>
<feature type="compositionally biased region" description="Pro residues" evidence="3">
    <location>
        <begin position="321"/>
        <end position="334"/>
    </location>
</feature>
<dbReference type="InterPro" id="IPR016187">
    <property type="entry name" value="CTDL_fold"/>
</dbReference>
<feature type="region of interest" description="Disordered" evidence="3">
    <location>
        <begin position="593"/>
        <end position="806"/>
    </location>
</feature>
<feature type="compositionally biased region" description="Basic and acidic residues" evidence="3">
    <location>
        <begin position="301"/>
        <end position="310"/>
    </location>
</feature>
<evidence type="ECO:0000256" key="1">
    <source>
        <dbReference type="ARBA" id="ARBA00022737"/>
    </source>
</evidence>
<dbReference type="RefSeq" id="XP_052741787.1">
    <property type="nucleotide sequence ID" value="XM_052885827.1"/>
</dbReference>
<feature type="region of interest" description="Disordered" evidence="3">
    <location>
        <begin position="272"/>
        <end position="351"/>
    </location>
</feature>
<keyword evidence="2 6" id="KW-0176">Collagen</keyword>
<evidence type="ECO:0000313" key="6">
    <source>
        <dbReference type="RefSeq" id="XP_052741787.1"/>
    </source>
</evidence>
<feature type="compositionally biased region" description="Low complexity" evidence="3">
    <location>
        <begin position="311"/>
        <end position="320"/>
    </location>
</feature>
<feature type="compositionally biased region" description="Basic and acidic residues" evidence="3">
    <location>
        <begin position="617"/>
        <end position="626"/>
    </location>
</feature>
<dbReference type="InterPro" id="IPR045463">
    <property type="entry name" value="XV/XVIII_trimerization_dom"/>
</dbReference>
<dbReference type="SMART" id="SM00210">
    <property type="entry name" value="TSPN"/>
    <property type="match status" value="1"/>
</dbReference>
<keyword evidence="1" id="KW-0677">Repeat</keyword>
<evidence type="ECO:0000259" key="4">
    <source>
        <dbReference type="SMART" id="SM00210"/>
    </source>
</evidence>
<proteinExistence type="predicted"/>
<dbReference type="Gene3D" id="3.10.100.10">
    <property type="entry name" value="Mannose-Binding Protein A, subunit A"/>
    <property type="match status" value="1"/>
</dbReference>